<dbReference type="EMBL" id="CP031093">
    <property type="protein sequence ID" value="QCF27190.1"/>
    <property type="molecule type" value="Genomic_DNA"/>
</dbReference>
<name>A0A4V1D923_9ALTE</name>
<dbReference type="Proteomes" id="UP000298049">
    <property type="component" value="Chromosome"/>
</dbReference>
<sequence length="315" mass="33648">MASSIFYPRTVSTPRKIAQNACPQNMAPDEFERRFLAANWQTASANSNCPPNRPVIVPSADQAADISISPLLTCTSEEQKNLFSLSQYAGGAAVMGLANLLWETRIPNVVGDLNTFGGNGMGAAVAKSSKVLEAIDKYDFANKQYQDLKNHRAAPRMVNAAKLRAGAAFKEMNQVLYSKSLNYLNKNTFGMRQTTNATGRTVWESIPVRDTADVQKLAKFAKVGRVLGPGVILLDGYIRANGVYHTWQSGGNWEREAVVQGGSFFAGLGAGAVIGTVIALTPVGLVIGVVAGGAIAVGADYLVKDLINLAYDMAK</sequence>
<dbReference type="OrthoDB" id="6383099at2"/>
<gene>
    <name evidence="1" type="ORF">soil367_15330</name>
</gene>
<evidence type="ECO:0000313" key="1">
    <source>
        <dbReference type="EMBL" id="QCF27190.1"/>
    </source>
</evidence>
<dbReference type="KEGG" id="hmi:soil367_15330"/>
<proteinExistence type="predicted"/>
<dbReference type="RefSeq" id="WP_136549899.1">
    <property type="nucleotide sequence ID" value="NZ_CP031093.1"/>
</dbReference>
<keyword evidence="2" id="KW-1185">Reference proteome</keyword>
<accession>A0A4V1D923</accession>
<dbReference type="AlphaFoldDB" id="A0A4V1D923"/>
<protein>
    <submittedName>
        <fullName evidence="1">Uncharacterized protein</fullName>
    </submittedName>
</protein>
<organism evidence="1 2">
    <name type="scientific">Hydrocarboniclastica marina</name>
    <dbReference type="NCBI Taxonomy" id="2259620"/>
    <lineage>
        <taxon>Bacteria</taxon>
        <taxon>Pseudomonadati</taxon>
        <taxon>Pseudomonadota</taxon>
        <taxon>Gammaproteobacteria</taxon>
        <taxon>Alteromonadales</taxon>
        <taxon>Alteromonadaceae</taxon>
        <taxon>Hydrocarboniclastica</taxon>
    </lineage>
</organism>
<evidence type="ECO:0000313" key="2">
    <source>
        <dbReference type="Proteomes" id="UP000298049"/>
    </source>
</evidence>
<reference evidence="1 2" key="1">
    <citation type="submission" date="2018-07" db="EMBL/GenBank/DDBJ databases">
        <title>Marsedoiliclastica nanhaica gen. nov. sp. nov., a novel marine hydrocarbonoclastic bacterium isolated from an in-situ enriched hydrocarbon-degrading consortium in deep-sea sediment.</title>
        <authorList>
            <person name="Dong C."/>
            <person name="Ma T."/>
            <person name="Liu R."/>
            <person name="Shao Z."/>
        </authorList>
    </citation>
    <scope>NUCLEOTIDE SEQUENCE [LARGE SCALE GENOMIC DNA]</scope>
    <source>
        <strain evidence="2">soil36-7</strain>
    </source>
</reference>